<dbReference type="AlphaFoldDB" id="L0A020"/>
<proteinExistence type="predicted"/>
<dbReference type="PATRIC" id="fig|937777.3.peg.1703"/>
<protein>
    <submittedName>
        <fullName evidence="1">Uncharacterized protein</fullName>
    </submittedName>
</protein>
<organism evidence="1 2">
    <name type="scientific">Deinococcus peraridilitoris (strain DSM 19664 / LMG 22246 / CIP 109416 / KR-200)</name>
    <dbReference type="NCBI Taxonomy" id="937777"/>
    <lineage>
        <taxon>Bacteria</taxon>
        <taxon>Thermotogati</taxon>
        <taxon>Deinococcota</taxon>
        <taxon>Deinococci</taxon>
        <taxon>Deinococcales</taxon>
        <taxon>Deinococcaceae</taxon>
        <taxon>Deinococcus</taxon>
    </lineage>
</organism>
<dbReference type="KEGG" id="dpd:Deipe_1703"/>
<reference evidence="2" key="1">
    <citation type="submission" date="2012-03" db="EMBL/GenBank/DDBJ databases">
        <title>Complete sequence of chromosome of Deinococcus peraridilitoris DSM 19664.</title>
        <authorList>
            <person name="Lucas S."/>
            <person name="Copeland A."/>
            <person name="Lapidus A."/>
            <person name="Glavina del Rio T."/>
            <person name="Dalin E."/>
            <person name="Tice H."/>
            <person name="Bruce D."/>
            <person name="Goodwin L."/>
            <person name="Pitluck S."/>
            <person name="Peters L."/>
            <person name="Mikhailova N."/>
            <person name="Lu M."/>
            <person name="Kyrpides N."/>
            <person name="Mavromatis K."/>
            <person name="Ivanova N."/>
            <person name="Brettin T."/>
            <person name="Detter J.C."/>
            <person name="Han C."/>
            <person name="Larimer F."/>
            <person name="Land M."/>
            <person name="Hauser L."/>
            <person name="Markowitz V."/>
            <person name="Cheng J.-F."/>
            <person name="Hugenholtz P."/>
            <person name="Woyke T."/>
            <person name="Wu D."/>
            <person name="Pukall R."/>
            <person name="Steenblock K."/>
            <person name="Brambilla E."/>
            <person name="Klenk H.-P."/>
            <person name="Eisen J.A."/>
        </authorList>
    </citation>
    <scope>NUCLEOTIDE SEQUENCE [LARGE SCALE GENOMIC DNA]</scope>
    <source>
        <strain evidence="2">DSM 19664 / LMG 22246 / CIP 109416 / KR-200</strain>
    </source>
</reference>
<sequence>MLPEMTELIHSIYGVQRQVWDEANRRNDLNTDTLLQVWERLEVLSDEVGECLHDYVIQRDNSVVEHLREVEQRAYQELQHFHESA</sequence>
<accession>L0A020</accession>
<evidence type="ECO:0000313" key="1">
    <source>
        <dbReference type="EMBL" id="AFZ67228.1"/>
    </source>
</evidence>
<dbReference type="EMBL" id="CP003382">
    <property type="protein sequence ID" value="AFZ67228.1"/>
    <property type="molecule type" value="Genomic_DNA"/>
</dbReference>
<gene>
    <name evidence="1" type="ordered locus">Deipe_1703</name>
</gene>
<evidence type="ECO:0000313" key="2">
    <source>
        <dbReference type="Proteomes" id="UP000010467"/>
    </source>
</evidence>
<name>L0A020_DEIPD</name>
<dbReference type="HOGENOM" id="CLU_2507166_0_0_0"/>
<dbReference type="Proteomes" id="UP000010467">
    <property type="component" value="Chromosome"/>
</dbReference>
<keyword evidence="2" id="KW-1185">Reference proteome</keyword>